<dbReference type="EMBL" id="CAJVCH010271514">
    <property type="protein sequence ID" value="CAG7734554.1"/>
    <property type="molecule type" value="Genomic_DNA"/>
</dbReference>
<evidence type="ECO:0000313" key="2">
    <source>
        <dbReference type="Proteomes" id="UP000708208"/>
    </source>
</evidence>
<protein>
    <submittedName>
        <fullName evidence="1">Uncharacterized protein</fullName>
    </submittedName>
</protein>
<reference evidence="1" key="1">
    <citation type="submission" date="2021-06" db="EMBL/GenBank/DDBJ databases">
        <authorList>
            <person name="Hodson N. C."/>
            <person name="Mongue J. A."/>
            <person name="Jaron S. K."/>
        </authorList>
    </citation>
    <scope>NUCLEOTIDE SEQUENCE</scope>
</reference>
<comment type="caution">
    <text evidence="1">The sequence shown here is derived from an EMBL/GenBank/DDBJ whole genome shotgun (WGS) entry which is preliminary data.</text>
</comment>
<proteinExistence type="predicted"/>
<dbReference type="AlphaFoldDB" id="A0A8J2P7Y4"/>
<sequence length="37" mass="4327">CMPQRMGIVFTRLKNDQTKYGGGNRFYAQEESRCKRG</sequence>
<organism evidence="1 2">
    <name type="scientific">Allacma fusca</name>
    <dbReference type="NCBI Taxonomy" id="39272"/>
    <lineage>
        <taxon>Eukaryota</taxon>
        <taxon>Metazoa</taxon>
        <taxon>Ecdysozoa</taxon>
        <taxon>Arthropoda</taxon>
        <taxon>Hexapoda</taxon>
        <taxon>Collembola</taxon>
        <taxon>Symphypleona</taxon>
        <taxon>Sminthuridae</taxon>
        <taxon>Allacma</taxon>
    </lineage>
</organism>
<gene>
    <name evidence="1" type="ORF">AFUS01_LOCUS22937</name>
</gene>
<name>A0A8J2P7Y4_9HEXA</name>
<accession>A0A8J2P7Y4</accession>
<evidence type="ECO:0000313" key="1">
    <source>
        <dbReference type="EMBL" id="CAG7734554.1"/>
    </source>
</evidence>
<keyword evidence="2" id="KW-1185">Reference proteome</keyword>
<feature type="non-terminal residue" evidence="1">
    <location>
        <position position="37"/>
    </location>
</feature>
<dbReference type="Proteomes" id="UP000708208">
    <property type="component" value="Unassembled WGS sequence"/>
</dbReference>